<feature type="domain" description="Helitron helicase-like" evidence="2">
    <location>
        <begin position="688"/>
        <end position="870"/>
    </location>
</feature>
<dbReference type="PANTHER" id="PTHR45786">
    <property type="entry name" value="DNA BINDING PROTEIN-LIKE"/>
    <property type="match status" value="1"/>
</dbReference>
<organism evidence="3 4">
    <name type="scientific">Cuscuta epithymum</name>
    <dbReference type="NCBI Taxonomy" id="186058"/>
    <lineage>
        <taxon>Eukaryota</taxon>
        <taxon>Viridiplantae</taxon>
        <taxon>Streptophyta</taxon>
        <taxon>Embryophyta</taxon>
        <taxon>Tracheophyta</taxon>
        <taxon>Spermatophyta</taxon>
        <taxon>Magnoliopsida</taxon>
        <taxon>eudicotyledons</taxon>
        <taxon>Gunneridae</taxon>
        <taxon>Pentapetalae</taxon>
        <taxon>asterids</taxon>
        <taxon>lamiids</taxon>
        <taxon>Solanales</taxon>
        <taxon>Convolvulaceae</taxon>
        <taxon>Cuscuteae</taxon>
        <taxon>Cuscuta</taxon>
        <taxon>Cuscuta subgen. Cuscuta</taxon>
    </lineage>
</organism>
<dbReference type="AlphaFoldDB" id="A0AAV0G3B1"/>
<sequence>MIELYPSWQYKQIFTLYLFIFGPCSLLDVADKEKNRPPKRSLTNGNEMRIFPHTEESTAKIRKLGSGIFYLNGTTQSSPNHVCENFYHEVANVTNGWLSQDERQDSSIMVNTNSGVKKLGTGRHFLRRVLQENQHGNENLHLGKFHVPNTTKDNYSTNTTSWSLPPFSNDIMSCRIPLREISNGPQHSNDIDCQHLRKTTNNQEGPNSTLVSKDSMKIVKLGVGKLFLRGQGSNATTARSNGSITHDNNEEELDVHTSDANVHEALVSNQSTIHNEGVVIGNTNGNTARSSGSIALKDNHTMVFTMPAQNHYNRDYRSGTVVTPGQCAMNHNNENNNNEEQLDVHTSDANVHAPLVSNQSTIHNEGAEIGNASNEHIAGDDGENNALPDDTILSYEGYFDIGDPIWKCEFCNALMWYSERVEKRRKSENPKFSLCCMQGKIRIPHLTPPPQPLSDLFHKKDARSKYFLQNIRSFNMMFSFTSLGGRIEVSQNDGNGPPMFIMNGENYHRIGSLLPLPGEKPKFAQLYIYDTDNEISNRMEVVGMKDDSSPVQRSIVSDLKQLLDQYNPYAKAYRMVRDRVQNNEVAPLKLRLIGQRGHHARTYNLPTASEVAALIVGDFDASSGERDIIVETQSNSLKRVSVLSSAYLPLQYPLLFSRGEQGYTDDIPLYETKSARSNKRRNVSMREFYAYRFQNRDSERACLLFSKRLFQQLLVDVYSTIESSRLYYYRTHQREVRADMYKGIEEAILRGDTNPAAVGKRIVLPSSFRGGARYMFQNYQDAMAICRWMGYPDLFITFTCNQNWPELYRYLSTQGLKSEDRPDLICRVFKIKLDEMIKEIKEGKVFGLVRAVIYTIEFQKRGLPHAHILIFLHPQYRYPHPDDIDKIISAELPDEESDPELLKIVSSLMVHGPCGVENKKAPCMQNGKCTRHFPKKYAERTSIDEDGYPLYMRRENGRVIQKGDHVIDNRFVVPYNRHLLMRYNAHINVEWCNQSRSIKYLFKYVNKGHDRVTTGFYDAAPHQADSGPVDEIKLYYDCRYLSSCEAAWRLFAFDINYREPSVERLTFHLPNEQHVIFDEGDSLQEVLDAQAQKKTKFLAWMDANAKYPDARGLTYAQFPSKFVWKQPGHEWVHRKRGNTVGRLHFVPPATGELYYLRTLLNHVTGPKSFVEIRTIDNIVYPTFKDACNALGLLGDDKEYIDAIIESSFWGTGEYMRFFFAILMVSNQMCTPHVVWEKTWKYLSDDIQHRQRLLL</sequence>
<feature type="transmembrane region" description="Helical" evidence="1">
    <location>
        <begin position="12"/>
        <end position="30"/>
    </location>
</feature>
<keyword evidence="1" id="KW-0812">Transmembrane</keyword>
<dbReference type="PANTHER" id="PTHR45786:SF74">
    <property type="entry name" value="ATP-DEPENDENT DNA HELICASE"/>
    <property type="match status" value="1"/>
</dbReference>
<reference evidence="3" key="1">
    <citation type="submission" date="2022-07" db="EMBL/GenBank/DDBJ databases">
        <authorList>
            <person name="Macas J."/>
            <person name="Novak P."/>
            <person name="Neumann P."/>
        </authorList>
    </citation>
    <scope>NUCLEOTIDE SEQUENCE</scope>
</reference>
<dbReference type="InterPro" id="IPR025476">
    <property type="entry name" value="Helitron_helicase-like"/>
</dbReference>
<dbReference type="EMBL" id="CAMAPF010001033">
    <property type="protein sequence ID" value="CAH9141764.1"/>
    <property type="molecule type" value="Genomic_DNA"/>
</dbReference>
<evidence type="ECO:0000259" key="2">
    <source>
        <dbReference type="Pfam" id="PF14214"/>
    </source>
</evidence>
<keyword evidence="1" id="KW-0472">Membrane</keyword>
<evidence type="ECO:0000256" key="1">
    <source>
        <dbReference type="SAM" id="Phobius"/>
    </source>
</evidence>
<comment type="caution">
    <text evidence="3">The sequence shown here is derived from an EMBL/GenBank/DDBJ whole genome shotgun (WGS) entry which is preliminary data.</text>
</comment>
<evidence type="ECO:0000313" key="3">
    <source>
        <dbReference type="EMBL" id="CAH9141764.1"/>
    </source>
</evidence>
<accession>A0AAV0G3B1</accession>
<dbReference type="Pfam" id="PF14214">
    <property type="entry name" value="Helitron_like_N"/>
    <property type="match status" value="1"/>
</dbReference>
<keyword evidence="1" id="KW-1133">Transmembrane helix</keyword>
<gene>
    <name evidence="3" type="ORF">CEPIT_LOCUS39383</name>
</gene>
<keyword evidence="4" id="KW-1185">Reference proteome</keyword>
<protein>
    <recommendedName>
        <fullName evidence="2">Helitron helicase-like domain-containing protein</fullName>
    </recommendedName>
</protein>
<evidence type="ECO:0000313" key="4">
    <source>
        <dbReference type="Proteomes" id="UP001152523"/>
    </source>
</evidence>
<name>A0AAV0G3B1_9ASTE</name>
<dbReference type="Proteomes" id="UP001152523">
    <property type="component" value="Unassembled WGS sequence"/>
</dbReference>
<proteinExistence type="predicted"/>